<evidence type="ECO:0000256" key="5">
    <source>
        <dbReference type="PROSITE-ProRule" id="PRU10141"/>
    </source>
</evidence>
<dbReference type="InterPro" id="IPR000719">
    <property type="entry name" value="Prot_kinase_dom"/>
</dbReference>
<dbReference type="PROSITE" id="PS50011">
    <property type="entry name" value="PROTEIN_KINASE_DOM"/>
    <property type="match status" value="1"/>
</dbReference>
<dbReference type="PROSITE" id="PS00107">
    <property type="entry name" value="PROTEIN_KINASE_ATP"/>
    <property type="match status" value="1"/>
</dbReference>
<evidence type="ECO:0000313" key="8">
    <source>
        <dbReference type="EMBL" id="RZS31378.1"/>
    </source>
</evidence>
<dbReference type="PROSITE" id="PS00108">
    <property type="entry name" value="PROTEIN_KINASE_ST"/>
    <property type="match status" value="1"/>
</dbReference>
<reference evidence="8 9" key="1">
    <citation type="submission" date="2019-02" db="EMBL/GenBank/DDBJ databases">
        <title>Genomic Encyclopedia of Type Strains, Phase IV (KMG-IV): sequencing the most valuable type-strain genomes for metagenomic binning, comparative biology and taxonomic classification.</title>
        <authorList>
            <person name="Goeker M."/>
        </authorList>
    </citation>
    <scope>NUCLEOTIDE SEQUENCE [LARGE SCALE GENOMIC DNA]</scope>
    <source>
        <strain evidence="8 9">DSM 101727</strain>
    </source>
</reference>
<gene>
    <name evidence="8" type="ORF">EV193_11469</name>
</gene>
<feature type="transmembrane region" description="Helical" evidence="6">
    <location>
        <begin position="339"/>
        <end position="361"/>
    </location>
</feature>
<dbReference type="PANTHER" id="PTHR43289">
    <property type="entry name" value="MITOGEN-ACTIVATED PROTEIN KINASE KINASE KINASE 20-RELATED"/>
    <property type="match status" value="1"/>
</dbReference>
<feature type="domain" description="Protein kinase" evidence="7">
    <location>
        <begin position="15"/>
        <end position="278"/>
    </location>
</feature>
<evidence type="ECO:0000313" key="9">
    <source>
        <dbReference type="Proteomes" id="UP000294257"/>
    </source>
</evidence>
<keyword evidence="6" id="KW-1133">Transmembrane helix</keyword>
<dbReference type="Gene3D" id="1.10.510.10">
    <property type="entry name" value="Transferase(Phosphotransferase) domain 1"/>
    <property type="match status" value="1"/>
</dbReference>
<comment type="caution">
    <text evidence="8">The sequence shown here is derived from an EMBL/GenBank/DDBJ whole genome shotgun (WGS) entry which is preliminary data.</text>
</comment>
<dbReference type="SMART" id="SM00220">
    <property type="entry name" value="S_TKc"/>
    <property type="match status" value="1"/>
</dbReference>
<dbReference type="GO" id="GO:0004674">
    <property type="term" value="F:protein serine/threonine kinase activity"/>
    <property type="evidence" value="ECO:0007669"/>
    <property type="project" value="UniProtKB-KW"/>
</dbReference>
<keyword evidence="6" id="KW-0812">Transmembrane</keyword>
<keyword evidence="8" id="KW-0723">Serine/threonine-protein kinase</keyword>
<dbReference type="InterPro" id="IPR011009">
    <property type="entry name" value="Kinase-like_dom_sf"/>
</dbReference>
<keyword evidence="2 5" id="KW-0547">Nucleotide-binding</keyword>
<dbReference type="EMBL" id="SGWQ01000014">
    <property type="protein sequence ID" value="RZS31378.1"/>
    <property type="molecule type" value="Genomic_DNA"/>
</dbReference>
<keyword evidence="3 8" id="KW-0418">Kinase</keyword>
<protein>
    <submittedName>
        <fullName evidence="8">Serine/threonine protein kinase</fullName>
    </submittedName>
</protein>
<organism evidence="8 9">
    <name type="scientific">Herbihabitans rhizosphaerae</name>
    <dbReference type="NCBI Taxonomy" id="1872711"/>
    <lineage>
        <taxon>Bacteria</taxon>
        <taxon>Bacillati</taxon>
        <taxon>Actinomycetota</taxon>
        <taxon>Actinomycetes</taxon>
        <taxon>Pseudonocardiales</taxon>
        <taxon>Pseudonocardiaceae</taxon>
        <taxon>Herbihabitans</taxon>
    </lineage>
</organism>
<dbReference type="PANTHER" id="PTHR43289:SF34">
    <property type="entry name" value="SERINE_THREONINE-PROTEIN KINASE YBDM-RELATED"/>
    <property type="match status" value="1"/>
</dbReference>
<dbReference type="AlphaFoldDB" id="A0A4Q7KCW5"/>
<evidence type="ECO:0000259" key="7">
    <source>
        <dbReference type="PROSITE" id="PS50011"/>
    </source>
</evidence>
<proteinExistence type="predicted"/>
<dbReference type="Pfam" id="PF00069">
    <property type="entry name" value="Pkinase"/>
    <property type="match status" value="1"/>
</dbReference>
<dbReference type="InterPro" id="IPR017441">
    <property type="entry name" value="Protein_kinase_ATP_BS"/>
</dbReference>
<evidence type="ECO:0000256" key="1">
    <source>
        <dbReference type="ARBA" id="ARBA00022679"/>
    </source>
</evidence>
<keyword evidence="4 5" id="KW-0067">ATP-binding</keyword>
<dbReference type="Gene3D" id="3.30.200.20">
    <property type="entry name" value="Phosphorylase Kinase, domain 1"/>
    <property type="match status" value="1"/>
</dbReference>
<dbReference type="Proteomes" id="UP000294257">
    <property type="component" value="Unassembled WGS sequence"/>
</dbReference>
<evidence type="ECO:0000256" key="3">
    <source>
        <dbReference type="ARBA" id="ARBA00022777"/>
    </source>
</evidence>
<dbReference type="GO" id="GO:0005524">
    <property type="term" value="F:ATP binding"/>
    <property type="evidence" value="ECO:0007669"/>
    <property type="project" value="UniProtKB-UniRule"/>
</dbReference>
<evidence type="ECO:0000256" key="4">
    <source>
        <dbReference type="ARBA" id="ARBA00022840"/>
    </source>
</evidence>
<keyword evidence="6" id="KW-0472">Membrane</keyword>
<dbReference type="RefSeq" id="WP_207222858.1">
    <property type="nucleotide sequence ID" value="NZ_SGWQ01000014.1"/>
</dbReference>
<dbReference type="SUPFAM" id="SSF56112">
    <property type="entry name" value="Protein kinase-like (PK-like)"/>
    <property type="match status" value="1"/>
</dbReference>
<keyword evidence="9" id="KW-1185">Reference proteome</keyword>
<evidence type="ECO:0000256" key="6">
    <source>
        <dbReference type="SAM" id="Phobius"/>
    </source>
</evidence>
<feature type="binding site" evidence="5">
    <location>
        <position position="43"/>
    </location>
    <ligand>
        <name>ATP</name>
        <dbReference type="ChEBI" id="CHEBI:30616"/>
    </ligand>
</feature>
<accession>A0A4Q7KCW5</accession>
<dbReference type="InterPro" id="IPR008271">
    <property type="entry name" value="Ser/Thr_kinase_AS"/>
</dbReference>
<dbReference type="CDD" id="cd14014">
    <property type="entry name" value="STKc_PknB_like"/>
    <property type="match status" value="1"/>
</dbReference>
<sequence>MHELGASDVREVGNYHLIASLGQGGMGTVALGVAPDGRLVAVKQVHSGFARDEDFRARFRREVDASRMVSGAYTAAVVDADPNADIPWLASTFVIGPSLDTTGPLPEESVLRLAAGLATALAEIHRVGLIHRDLKPSNVLLAEDGPRVIDFGIARAAEGNADLTHTGSVIGSPGFMSPEQAEGRDLTPASDMFSLGTILAMATTGRGPFAGPSAPATLYNVVHNQPDLTGVPERLLRIIEPCLAKQPEARPSPRALLALVGRVPPAAKPWPPAVHDLIARQQADVTRFTNPDRTIATPTSTVAAHAGPTTVSQETRPIAPVYSQQKPVAPQRKRPSKNLIAGIIAGVAVLVGGGVTAFLLLTNGDSTGGGSAPTTPAEAYADAYGKAPTCQELSATAAGGREHLTSRATMDNTDTPHCFWAAQGGGPDGDVTLHVQVKLLRSIKDVSSGAQKSADWFNRATAGSENADVGLGERAVWSKNLAGRPDSCELAVLDKNVAIVVSLGGSSTPDGVTPQCRPATQEIAKSVMAGIGRG</sequence>
<name>A0A4Q7KCW5_9PSEU</name>
<evidence type="ECO:0000256" key="2">
    <source>
        <dbReference type="ARBA" id="ARBA00022741"/>
    </source>
</evidence>
<keyword evidence="1" id="KW-0808">Transferase</keyword>